<dbReference type="GO" id="GO:0015891">
    <property type="term" value="P:siderophore transport"/>
    <property type="evidence" value="ECO:0007669"/>
    <property type="project" value="InterPro"/>
</dbReference>
<keyword evidence="7" id="KW-0653">Protein transport</keyword>
<comment type="subcellular location">
    <subcellularLocation>
        <location evidence="1">Cell inner membrane</location>
        <topology evidence="1">Single-pass membrane protein</topology>
        <orientation evidence="1">Periplasmic side</orientation>
    </subcellularLocation>
</comment>
<evidence type="ECO:0000256" key="8">
    <source>
        <dbReference type="ARBA" id="ARBA00022989"/>
    </source>
</evidence>
<evidence type="ECO:0000256" key="9">
    <source>
        <dbReference type="ARBA" id="ARBA00023136"/>
    </source>
</evidence>
<evidence type="ECO:0000256" key="7">
    <source>
        <dbReference type="ARBA" id="ARBA00022927"/>
    </source>
</evidence>
<comment type="similarity">
    <text evidence="2">Belongs to the TonB family.</text>
</comment>
<dbReference type="GO" id="GO:0030288">
    <property type="term" value="C:outer membrane-bounded periplasmic space"/>
    <property type="evidence" value="ECO:0007669"/>
    <property type="project" value="InterPro"/>
</dbReference>
<dbReference type="InterPro" id="IPR003538">
    <property type="entry name" value="TonB"/>
</dbReference>
<organism evidence="13 14">
    <name type="scientific">Chitinophaga tropicalis</name>
    <dbReference type="NCBI Taxonomy" id="2683588"/>
    <lineage>
        <taxon>Bacteria</taxon>
        <taxon>Pseudomonadati</taxon>
        <taxon>Bacteroidota</taxon>
        <taxon>Chitinophagia</taxon>
        <taxon>Chitinophagales</taxon>
        <taxon>Chitinophagaceae</taxon>
        <taxon>Chitinophaga</taxon>
    </lineage>
</organism>
<protein>
    <submittedName>
        <fullName evidence="13">TonB family protein</fullName>
    </submittedName>
</protein>
<keyword evidence="5" id="KW-0997">Cell inner membrane</keyword>
<evidence type="ECO:0000256" key="5">
    <source>
        <dbReference type="ARBA" id="ARBA00022519"/>
    </source>
</evidence>
<keyword evidence="3" id="KW-0813">Transport</keyword>
<evidence type="ECO:0000313" key="13">
    <source>
        <dbReference type="EMBL" id="MVT11113.1"/>
    </source>
</evidence>
<dbReference type="NCBIfam" id="TIGR01352">
    <property type="entry name" value="tonB_Cterm"/>
    <property type="match status" value="1"/>
</dbReference>
<gene>
    <name evidence="13" type="ORF">GO493_22790</name>
</gene>
<keyword evidence="4" id="KW-1003">Cell membrane</keyword>
<accession>A0A7K1U9U4</accession>
<dbReference type="PRINTS" id="PR01374">
    <property type="entry name" value="TONBPROTEIN"/>
</dbReference>
<dbReference type="Proteomes" id="UP000461730">
    <property type="component" value="Unassembled WGS sequence"/>
</dbReference>
<evidence type="ECO:0000313" key="14">
    <source>
        <dbReference type="Proteomes" id="UP000461730"/>
    </source>
</evidence>
<dbReference type="InterPro" id="IPR037682">
    <property type="entry name" value="TonB_C"/>
</dbReference>
<dbReference type="InterPro" id="IPR051045">
    <property type="entry name" value="TonB-dependent_transducer"/>
</dbReference>
<reference evidence="13 14" key="1">
    <citation type="submission" date="2019-12" db="EMBL/GenBank/DDBJ databases">
        <title>Chitinophaga sp. strain ysch24 (GDMCC 1.1355), whole genome shotgun sequence.</title>
        <authorList>
            <person name="Zhang X."/>
        </authorList>
    </citation>
    <scope>NUCLEOTIDE SEQUENCE [LARGE SCALE GENOMIC DNA]</scope>
    <source>
        <strain evidence="14">ysch24</strain>
    </source>
</reference>
<dbReference type="GO" id="GO:0055085">
    <property type="term" value="P:transmembrane transport"/>
    <property type="evidence" value="ECO:0007669"/>
    <property type="project" value="InterPro"/>
</dbReference>
<dbReference type="EMBL" id="WRXN01000011">
    <property type="protein sequence ID" value="MVT11113.1"/>
    <property type="molecule type" value="Genomic_DNA"/>
</dbReference>
<sequence>MEKYFTCISIVNVYPMNTTNNQRTDFLDILFEGRNKDYGAYDLRRTADRRVRNAIVGTASIALVIIGGYVVNNKLMAAETPKRIVEVFDTPEMKQLTEEPEKPVTPPPPPPSAPPPPAASSVRVTPPQIVEDDKVRPEDEVLPVDSMFNKRIDVVNAVGDPNGADNNPFVGTPGGSGPVVEPPKTEVHSDPLTWVEVMPKFPGGEEALGKYLSRNIHYPQMAIENGIEGKVFVQFVIDNEGKISHVETVGAPKGGGLEQEAIRVVKSMPKWIPGRQNGQSVSVRFNLPIGFQIN</sequence>
<feature type="domain" description="TonB C-terminal" evidence="12">
    <location>
        <begin position="203"/>
        <end position="294"/>
    </location>
</feature>
<proteinExistence type="inferred from homology"/>
<dbReference type="GO" id="GO:0015031">
    <property type="term" value="P:protein transport"/>
    <property type="evidence" value="ECO:0007669"/>
    <property type="project" value="UniProtKB-KW"/>
</dbReference>
<feature type="compositionally biased region" description="Basic and acidic residues" evidence="10">
    <location>
        <begin position="90"/>
        <end position="102"/>
    </location>
</feature>
<dbReference type="GO" id="GO:0031992">
    <property type="term" value="F:energy transducer activity"/>
    <property type="evidence" value="ECO:0007669"/>
    <property type="project" value="InterPro"/>
</dbReference>
<evidence type="ECO:0000256" key="6">
    <source>
        <dbReference type="ARBA" id="ARBA00022692"/>
    </source>
</evidence>
<evidence type="ECO:0000256" key="3">
    <source>
        <dbReference type="ARBA" id="ARBA00022448"/>
    </source>
</evidence>
<comment type="caution">
    <text evidence="13">The sequence shown here is derived from an EMBL/GenBank/DDBJ whole genome shotgun (WGS) entry which is preliminary data.</text>
</comment>
<dbReference type="PROSITE" id="PS52015">
    <property type="entry name" value="TONB_CTD"/>
    <property type="match status" value="1"/>
</dbReference>
<keyword evidence="9 11" id="KW-0472">Membrane</keyword>
<evidence type="ECO:0000256" key="10">
    <source>
        <dbReference type="SAM" id="MobiDB-lite"/>
    </source>
</evidence>
<dbReference type="PANTHER" id="PTHR33446">
    <property type="entry name" value="PROTEIN TONB-RELATED"/>
    <property type="match status" value="1"/>
</dbReference>
<feature type="transmembrane region" description="Helical" evidence="11">
    <location>
        <begin position="54"/>
        <end position="71"/>
    </location>
</feature>
<dbReference type="Pfam" id="PF03544">
    <property type="entry name" value="TonB_C"/>
    <property type="match status" value="1"/>
</dbReference>
<dbReference type="Gene3D" id="3.30.1150.10">
    <property type="match status" value="1"/>
</dbReference>
<name>A0A7K1U9U4_9BACT</name>
<dbReference type="GO" id="GO:0098797">
    <property type="term" value="C:plasma membrane protein complex"/>
    <property type="evidence" value="ECO:0007669"/>
    <property type="project" value="TreeGrafter"/>
</dbReference>
<evidence type="ECO:0000256" key="4">
    <source>
        <dbReference type="ARBA" id="ARBA00022475"/>
    </source>
</evidence>
<keyword evidence="6 11" id="KW-0812">Transmembrane</keyword>
<dbReference type="SUPFAM" id="SSF74653">
    <property type="entry name" value="TolA/TonB C-terminal domain"/>
    <property type="match status" value="1"/>
</dbReference>
<evidence type="ECO:0000256" key="11">
    <source>
        <dbReference type="SAM" id="Phobius"/>
    </source>
</evidence>
<evidence type="ECO:0000259" key="12">
    <source>
        <dbReference type="PROSITE" id="PS52015"/>
    </source>
</evidence>
<keyword evidence="8 11" id="KW-1133">Transmembrane helix</keyword>
<keyword evidence="14" id="KW-1185">Reference proteome</keyword>
<dbReference type="PANTHER" id="PTHR33446:SF2">
    <property type="entry name" value="PROTEIN TONB"/>
    <property type="match status" value="1"/>
</dbReference>
<feature type="region of interest" description="Disordered" evidence="10">
    <location>
        <begin position="90"/>
        <end position="129"/>
    </location>
</feature>
<evidence type="ECO:0000256" key="1">
    <source>
        <dbReference type="ARBA" id="ARBA00004383"/>
    </source>
</evidence>
<dbReference type="InterPro" id="IPR006260">
    <property type="entry name" value="TonB/TolA_C"/>
</dbReference>
<feature type="compositionally biased region" description="Pro residues" evidence="10">
    <location>
        <begin position="103"/>
        <end position="118"/>
    </location>
</feature>
<evidence type="ECO:0000256" key="2">
    <source>
        <dbReference type="ARBA" id="ARBA00006555"/>
    </source>
</evidence>
<dbReference type="AlphaFoldDB" id="A0A7K1U9U4"/>